<sequence>MKENQFDVIVFGTGLVESITAAALAKAGYKIAHIDTNAYYGGDEASLSLEEIVTWVDQHSGPSDLSSRFYRASRSAQPPSQSRQYSICLQPAVLPSVGPLINALVASGVSKYSGFRLVDCVSVYEPSGRVSSVPGSKEDIFKNKEIGLIEKRRLMRFLTFAAGDFETAKELEGKQEVPFVEFLRTTFSLGETISSVLAYALAFSSSSTETTLPVLHRLRGYLRSSGRYGPSPFLIGHYGCLGDISQGFCRAAAVSGGVYILGREIKSISKAPTRPLVSTPDDNGISELKTDQPFNYHVELADFPDTLECSLLISSPGFLPNVIQSEALRIPQVRSQDSSKLIARCIAIIDTPISLRSPSDSNTQDESQSLEVQPTDTGILVFPPSSMQGGSTTHSATVLLVGEGSMSTPKGKSLVYIGLPLGEEPETSPEDVLKPYLDVVLSLSVNSSIPSIQPLFTAHYFEKPPSFLSPERSSSSQATCLIPPPLQFAPLPDFADVATEHAERTYGKAVEYLRIIRTLEGDEEEEVAFWPPLPIDPNDEDDEW</sequence>
<dbReference type="EMBL" id="MU157825">
    <property type="protein sequence ID" value="KAF9535076.1"/>
    <property type="molecule type" value="Genomic_DNA"/>
</dbReference>
<keyword evidence="3" id="KW-1185">Reference proteome</keyword>
<dbReference type="Proteomes" id="UP000807306">
    <property type="component" value="Unassembled WGS sequence"/>
</dbReference>
<dbReference type="PANTHER" id="PTHR11787:SF4">
    <property type="entry name" value="CHM, RAB ESCORT PROTEIN 1"/>
    <property type="match status" value="1"/>
</dbReference>
<dbReference type="PANTHER" id="PTHR11787">
    <property type="entry name" value="RAB GDP-DISSOCIATION INHIBITOR"/>
    <property type="match status" value="1"/>
</dbReference>
<evidence type="ECO:0000313" key="2">
    <source>
        <dbReference type="EMBL" id="KAF9535076.1"/>
    </source>
</evidence>
<protein>
    <submittedName>
        <fullName evidence="2">GDP dissociation inhibitor-domain-containing protein</fullName>
    </submittedName>
</protein>
<organism evidence="2 3">
    <name type="scientific">Crepidotus variabilis</name>
    <dbReference type="NCBI Taxonomy" id="179855"/>
    <lineage>
        <taxon>Eukaryota</taxon>
        <taxon>Fungi</taxon>
        <taxon>Dikarya</taxon>
        <taxon>Basidiomycota</taxon>
        <taxon>Agaricomycotina</taxon>
        <taxon>Agaricomycetes</taxon>
        <taxon>Agaricomycetidae</taxon>
        <taxon>Agaricales</taxon>
        <taxon>Agaricineae</taxon>
        <taxon>Crepidotaceae</taxon>
        <taxon>Crepidotus</taxon>
    </lineage>
</organism>
<dbReference type="PRINTS" id="PR00891">
    <property type="entry name" value="RABGDIREP"/>
</dbReference>
<comment type="similarity">
    <text evidence="1">Belongs to the Rab GDI family.</text>
</comment>
<dbReference type="OrthoDB" id="9446342at2759"/>
<dbReference type="AlphaFoldDB" id="A0A9P6ES31"/>
<dbReference type="Gene3D" id="3.30.519.10">
    <property type="entry name" value="Guanine Nucleotide Dissociation Inhibitor, domain 2"/>
    <property type="match status" value="1"/>
</dbReference>
<dbReference type="SUPFAM" id="SSF54373">
    <property type="entry name" value="FAD-linked reductases, C-terminal domain"/>
    <property type="match status" value="1"/>
</dbReference>
<dbReference type="Pfam" id="PF00996">
    <property type="entry name" value="GDI"/>
    <property type="match status" value="1"/>
</dbReference>
<dbReference type="GO" id="GO:0005634">
    <property type="term" value="C:nucleus"/>
    <property type="evidence" value="ECO:0007669"/>
    <property type="project" value="TreeGrafter"/>
</dbReference>
<evidence type="ECO:0000313" key="3">
    <source>
        <dbReference type="Proteomes" id="UP000807306"/>
    </source>
</evidence>
<dbReference type="GO" id="GO:0007264">
    <property type="term" value="P:small GTPase-mediated signal transduction"/>
    <property type="evidence" value="ECO:0007669"/>
    <property type="project" value="InterPro"/>
</dbReference>
<accession>A0A9P6ES31</accession>
<dbReference type="GO" id="GO:0005829">
    <property type="term" value="C:cytosol"/>
    <property type="evidence" value="ECO:0007669"/>
    <property type="project" value="TreeGrafter"/>
</dbReference>
<dbReference type="GO" id="GO:0005968">
    <property type="term" value="C:Rab-protein geranylgeranyltransferase complex"/>
    <property type="evidence" value="ECO:0007669"/>
    <property type="project" value="TreeGrafter"/>
</dbReference>
<dbReference type="InterPro" id="IPR018203">
    <property type="entry name" value="GDP_dissociation_inhibitor"/>
</dbReference>
<dbReference type="Gene3D" id="1.10.405.10">
    <property type="entry name" value="Guanine Nucleotide Dissociation Inhibitor, domain 1"/>
    <property type="match status" value="1"/>
</dbReference>
<dbReference type="SUPFAM" id="SSF51905">
    <property type="entry name" value="FAD/NAD(P)-binding domain"/>
    <property type="match status" value="1"/>
</dbReference>
<dbReference type="GO" id="GO:0005092">
    <property type="term" value="F:GDP-dissociation inhibitor activity"/>
    <property type="evidence" value="ECO:0007669"/>
    <property type="project" value="InterPro"/>
</dbReference>
<comment type="caution">
    <text evidence="2">The sequence shown here is derived from an EMBL/GenBank/DDBJ whole genome shotgun (WGS) entry which is preliminary data.</text>
</comment>
<dbReference type="Gene3D" id="3.50.50.60">
    <property type="entry name" value="FAD/NAD(P)-binding domain"/>
    <property type="match status" value="1"/>
</dbReference>
<name>A0A9P6ES31_9AGAR</name>
<dbReference type="InterPro" id="IPR036188">
    <property type="entry name" value="FAD/NAD-bd_sf"/>
</dbReference>
<proteinExistence type="inferred from homology"/>
<gene>
    <name evidence="2" type="ORF">CPB83DRAFT_755469</name>
</gene>
<evidence type="ECO:0000256" key="1">
    <source>
        <dbReference type="ARBA" id="ARBA00005593"/>
    </source>
</evidence>
<reference evidence="2" key="1">
    <citation type="submission" date="2020-11" db="EMBL/GenBank/DDBJ databases">
        <authorList>
            <consortium name="DOE Joint Genome Institute"/>
            <person name="Ahrendt S."/>
            <person name="Riley R."/>
            <person name="Andreopoulos W."/>
            <person name="Labutti K."/>
            <person name="Pangilinan J."/>
            <person name="Ruiz-Duenas F.J."/>
            <person name="Barrasa J.M."/>
            <person name="Sanchez-Garcia M."/>
            <person name="Camarero S."/>
            <person name="Miyauchi S."/>
            <person name="Serrano A."/>
            <person name="Linde D."/>
            <person name="Babiker R."/>
            <person name="Drula E."/>
            <person name="Ayuso-Fernandez I."/>
            <person name="Pacheco R."/>
            <person name="Padilla G."/>
            <person name="Ferreira P."/>
            <person name="Barriuso J."/>
            <person name="Kellner H."/>
            <person name="Castanera R."/>
            <person name="Alfaro M."/>
            <person name="Ramirez L."/>
            <person name="Pisabarro A.G."/>
            <person name="Kuo A."/>
            <person name="Tritt A."/>
            <person name="Lipzen A."/>
            <person name="He G."/>
            <person name="Yan M."/>
            <person name="Ng V."/>
            <person name="Cullen D."/>
            <person name="Martin F."/>
            <person name="Rosso M.-N."/>
            <person name="Henrissat B."/>
            <person name="Hibbett D."/>
            <person name="Martinez A.T."/>
            <person name="Grigoriev I.V."/>
        </authorList>
    </citation>
    <scope>NUCLEOTIDE SEQUENCE</scope>
    <source>
        <strain evidence="2">CBS 506.95</strain>
    </source>
</reference>
<dbReference type="GO" id="GO:0016192">
    <property type="term" value="P:vesicle-mediated transport"/>
    <property type="evidence" value="ECO:0007669"/>
    <property type="project" value="TreeGrafter"/>
</dbReference>